<name>A0AAU9TQU6_EUPED</name>
<protein>
    <submittedName>
        <fullName evidence="1">Uncharacterized protein</fullName>
    </submittedName>
</protein>
<dbReference type="EMBL" id="CAKOGL010000008">
    <property type="protein sequence ID" value="CAH2089536.1"/>
    <property type="molecule type" value="Genomic_DNA"/>
</dbReference>
<dbReference type="Proteomes" id="UP001153954">
    <property type="component" value="Unassembled WGS sequence"/>
</dbReference>
<evidence type="ECO:0000313" key="2">
    <source>
        <dbReference type="Proteomes" id="UP001153954"/>
    </source>
</evidence>
<accession>A0AAU9TQU6</accession>
<reference evidence="1" key="1">
    <citation type="submission" date="2022-03" db="EMBL/GenBank/DDBJ databases">
        <authorList>
            <person name="Tunstrom K."/>
        </authorList>
    </citation>
    <scope>NUCLEOTIDE SEQUENCE</scope>
</reference>
<gene>
    <name evidence="1" type="ORF">EEDITHA_LOCUS5583</name>
</gene>
<evidence type="ECO:0000313" key="1">
    <source>
        <dbReference type="EMBL" id="CAH2089536.1"/>
    </source>
</evidence>
<proteinExistence type="predicted"/>
<sequence>MIFNHPIVVGYVLCFNCRSKKYKITKLDDEGQGTSLDDELPSDISDFLERTELNLPSMTLSQSSTDDSSFNLEVVCDDDTEDCIEV</sequence>
<organism evidence="1 2">
    <name type="scientific">Euphydryas editha</name>
    <name type="common">Edith's checkerspot</name>
    <dbReference type="NCBI Taxonomy" id="104508"/>
    <lineage>
        <taxon>Eukaryota</taxon>
        <taxon>Metazoa</taxon>
        <taxon>Ecdysozoa</taxon>
        <taxon>Arthropoda</taxon>
        <taxon>Hexapoda</taxon>
        <taxon>Insecta</taxon>
        <taxon>Pterygota</taxon>
        <taxon>Neoptera</taxon>
        <taxon>Endopterygota</taxon>
        <taxon>Lepidoptera</taxon>
        <taxon>Glossata</taxon>
        <taxon>Ditrysia</taxon>
        <taxon>Papilionoidea</taxon>
        <taxon>Nymphalidae</taxon>
        <taxon>Nymphalinae</taxon>
        <taxon>Euphydryas</taxon>
    </lineage>
</organism>
<comment type="caution">
    <text evidence="1">The sequence shown here is derived from an EMBL/GenBank/DDBJ whole genome shotgun (WGS) entry which is preliminary data.</text>
</comment>
<dbReference type="AlphaFoldDB" id="A0AAU9TQU6"/>
<keyword evidence="2" id="KW-1185">Reference proteome</keyword>